<organism evidence="3 4">
    <name type="scientific">Pararge aegeria aegeria</name>
    <dbReference type="NCBI Taxonomy" id="348720"/>
    <lineage>
        <taxon>Eukaryota</taxon>
        <taxon>Metazoa</taxon>
        <taxon>Ecdysozoa</taxon>
        <taxon>Arthropoda</taxon>
        <taxon>Hexapoda</taxon>
        <taxon>Insecta</taxon>
        <taxon>Pterygota</taxon>
        <taxon>Neoptera</taxon>
        <taxon>Endopterygota</taxon>
        <taxon>Lepidoptera</taxon>
        <taxon>Glossata</taxon>
        <taxon>Ditrysia</taxon>
        <taxon>Papilionoidea</taxon>
        <taxon>Nymphalidae</taxon>
        <taxon>Satyrinae</taxon>
        <taxon>Satyrini</taxon>
        <taxon>Parargina</taxon>
        <taxon>Pararge</taxon>
    </lineage>
</organism>
<feature type="domain" description="C2H2-type" evidence="2">
    <location>
        <begin position="150"/>
        <end position="173"/>
    </location>
</feature>
<proteinExistence type="predicted"/>
<dbReference type="Pfam" id="PF00096">
    <property type="entry name" value="zf-C2H2"/>
    <property type="match status" value="1"/>
</dbReference>
<dbReference type="GO" id="GO:0008270">
    <property type="term" value="F:zinc ion binding"/>
    <property type="evidence" value="ECO:0007669"/>
    <property type="project" value="UniProtKB-KW"/>
</dbReference>
<keyword evidence="1" id="KW-0479">Metal-binding</keyword>
<dbReference type="AlphaFoldDB" id="A0A8S4R021"/>
<dbReference type="SMART" id="SM00355">
    <property type="entry name" value="ZnF_C2H2"/>
    <property type="match status" value="2"/>
</dbReference>
<dbReference type="Gene3D" id="3.30.160.60">
    <property type="entry name" value="Classic Zinc Finger"/>
    <property type="match status" value="1"/>
</dbReference>
<keyword evidence="1" id="KW-0863">Zinc-finger</keyword>
<dbReference type="OrthoDB" id="7482392at2759"/>
<feature type="non-terminal residue" evidence="3">
    <location>
        <position position="1"/>
    </location>
</feature>
<keyword evidence="1" id="KW-0862">Zinc</keyword>
<evidence type="ECO:0000256" key="1">
    <source>
        <dbReference type="PROSITE-ProRule" id="PRU00042"/>
    </source>
</evidence>
<gene>
    <name evidence="3" type="primary">jg27992</name>
    <name evidence="3" type="ORF">PAEG_LOCUS8213</name>
</gene>
<dbReference type="SUPFAM" id="SSF57667">
    <property type="entry name" value="beta-beta-alpha zinc fingers"/>
    <property type="match status" value="1"/>
</dbReference>
<dbReference type="InterPro" id="IPR013087">
    <property type="entry name" value="Znf_C2H2_type"/>
</dbReference>
<dbReference type="PROSITE" id="PS50157">
    <property type="entry name" value="ZINC_FINGER_C2H2_2"/>
    <property type="match status" value="1"/>
</dbReference>
<dbReference type="Proteomes" id="UP000838756">
    <property type="component" value="Unassembled WGS sequence"/>
</dbReference>
<protein>
    <submittedName>
        <fullName evidence="3">Jg27992 protein</fullName>
    </submittedName>
</protein>
<evidence type="ECO:0000259" key="2">
    <source>
        <dbReference type="PROSITE" id="PS50157"/>
    </source>
</evidence>
<sequence length="218" mass="25164">KEDNGDIEIIIEPKKELADIKSDDEFLNDDIDNDTEFLYSDNKLANEEGIKNNLFNDRCETDEFCGGDSNADSDMELVCIGDVQDIDAPKRKRKDTPKNDAGHNYDTFNTVVNTVQEDLKAFRITKLNHKEQLADIQRRKKSDNYKNSPHKCRVCYKGFGTMSTYESHMKRHSDIFGPAECPICKMYFKTESLLRHHINQSHSMRFSCKSCPLVTNHK</sequence>
<evidence type="ECO:0000313" key="3">
    <source>
        <dbReference type="EMBL" id="CAH2228119.1"/>
    </source>
</evidence>
<keyword evidence="4" id="KW-1185">Reference proteome</keyword>
<dbReference type="InterPro" id="IPR036236">
    <property type="entry name" value="Znf_C2H2_sf"/>
</dbReference>
<dbReference type="PROSITE" id="PS00028">
    <property type="entry name" value="ZINC_FINGER_C2H2_1"/>
    <property type="match status" value="2"/>
</dbReference>
<comment type="caution">
    <text evidence="3">The sequence shown here is derived from an EMBL/GenBank/DDBJ whole genome shotgun (WGS) entry which is preliminary data.</text>
</comment>
<name>A0A8S4R021_9NEOP</name>
<reference evidence="3" key="1">
    <citation type="submission" date="2022-03" db="EMBL/GenBank/DDBJ databases">
        <authorList>
            <person name="Lindestad O."/>
        </authorList>
    </citation>
    <scope>NUCLEOTIDE SEQUENCE</scope>
</reference>
<accession>A0A8S4R021</accession>
<evidence type="ECO:0000313" key="4">
    <source>
        <dbReference type="Proteomes" id="UP000838756"/>
    </source>
</evidence>
<dbReference type="EMBL" id="CAKXAJ010023817">
    <property type="protein sequence ID" value="CAH2228119.1"/>
    <property type="molecule type" value="Genomic_DNA"/>
</dbReference>